<dbReference type="InterPro" id="IPR011711">
    <property type="entry name" value="GntR_C"/>
</dbReference>
<dbReference type="SUPFAM" id="SSF46785">
    <property type="entry name" value="Winged helix' DNA-binding domain"/>
    <property type="match status" value="1"/>
</dbReference>
<keyword evidence="3" id="KW-0804">Transcription</keyword>
<dbReference type="PANTHER" id="PTHR43537">
    <property type="entry name" value="TRANSCRIPTIONAL REGULATOR, GNTR FAMILY"/>
    <property type="match status" value="1"/>
</dbReference>
<accession>A0A1M6IAG2</accession>
<dbReference type="GO" id="GO:0003677">
    <property type="term" value="F:DNA binding"/>
    <property type="evidence" value="ECO:0007669"/>
    <property type="project" value="UniProtKB-KW"/>
</dbReference>
<dbReference type="Proteomes" id="UP000184452">
    <property type="component" value="Unassembled WGS sequence"/>
</dbReference>
<dbReference type="GO" id="GO:0003700">
    <property type="term" value="F:DNA-binding transcription factor activity"/>
    <property type="evidence" value="ECO:0007669"/>
    <property type="project" value="InterPro"/>
</dbReference>
<keyword evidence="1" id="KW-0805">Transcription regulation</keyword>
<evidence type="ECO:0000259" key="4">
    <source>
        <dbReference type="PROSITE" id="PS50949"/>
    </source>
</evidence>
<dbReference type="InterPro" id="IPR036390">
    <property type="entry name" value="WH_DNA-bd_sf"/>
</dbReference>
<name>A0A1M6IAG2_9ACTN</name>
<dbReference type="Pfam" id="PF07729">
    <property type="entry name" value="FCD"/>
    <property type="match status" value="1"/>
</dbReference>
<gene>
    <name evidence="5" type="ORF">SAMN05421803_10559</name>
</gene>
<keyword evidence="6" id="KW-1185">Reference proteome</keyword>
<dbReference type="STRING" id="758803.SAMN05421803_10559"/>
<evidence type="ECO:0000256" key="3">
    <source>
        <dbReference type="ARBA" id="ARBA00023163"/>
    </source>
</evidence>
<dbReference type="Gene3D" id="1.10.10.10">
    <property type="entry name" value="Winged helix-like DNA-binding domain superfamily/Winged helix DNA-binding domain"/>
    <property type="match status" value="1"/>
</dbReference>
<sequence>MGTDHRTLHNRVLAVLGPAIAAGEYSTGHTFTLQGLEEDFGVSRTVAREAVRVLESMRLVVSRPRTGIRVRPMRDWSIFDPQLIRWRLAGSGRMEQLRSLNELRAAVEPGAAALAAVRGDAQARAHLVVVADEMVRTGRAGDLDTFLELDIAFHRHILELSENEMLMGLAQVVSEVLVGRTSYDLMPRHPRPEALRLHKAVAQAIRDGLPDVAEAAMRAIVTEVVEALEDDPTRADEDDVPA</sequence>
<evidence type="ECO:0000256" key="2">
    <source>
        <dbReference type="ARBA" id="ARBA00023125"/>
    </source>
</evidence>
<evidence type="ECO:0000313" key="6">
    <source>
        <dbReference type="Proteomes" id="UP000184452"/>
    </source>
</evidence>
<dbReference type="EMBL" id="FQZK01000005">
    <property type="protein sequence ID" value="SHJ31403.1"/>
    <property type="molecule type" value="Genomic_DNA"/>
</dbReference>
<dbReference type="InterPro" id="IPR036388">
    <property type="entry name" value="WH-like_DNA-bd_sf"/>
</dbReference>
<proteinExistence type="predicted"/>
<evidence type="ECO:0000256" key="1">
    <source>
        <dbReference type="ARBA" id="ARBA00023015"/>
    </source>
</evidence>
<protein>
    <submittedName>
        <fullName evidence="5">DNA-binding transcriptional regulator, FadR family</fullName>
    </submittedName>
</protein>
<feature type="domain" description="HTH gntR-type" evidence="4">
    <location>
        <begin position="6"/>
        <end position="73"/>
    </location>
</feature>
<dbReference type="Pfam" id="PF00392">
    <property type="entry name" value="GntR"/>
    <property type="match status" value="1"/>
</dbReference>
<reference evidence="5 6" key="1">
    <citation type="submission" date="2016-11" db="EMBL/GenBank/DDBJ databases">
        <authorList>
            <person name="Jaros S."/>
            <person name="Januszkiewicz K."/>
            <person name="Wedrychowicz H."/>
        </authorList>
    </citation>
    <scope>NUCLEOTIDE SEQUENCE [LARGE SCALE GENOMIC DNA]</scope>
    <source>
        <strain evidence="5 6">CGMCC 4.5723</strain>
    </source>
</reference>
<dbReference type="PANTHER" id="PTHR43537:SF44">
    <property type="entry name" value="GNTR FAMILY REGULATORY PROTEIN"/>
    <property type="match status" value="1"/>
</dbReference>
<dbReference type="PROSITE" id="PS50949">
    <property type="entry name" value="HTH_GNTR"/>
    <property type="match status" value="1"/>
</dbReference>
<dbReference type="SMART" id="SM00895">
    <property type="entry name" value="FCD"/>
    <property type="match status" value="1"/>
</dbReference>
<dbReference type="InterPro" id="IPR008920">
    <property type="entry name" value="TF_FadR/GntR_C"/>
</dbReference>
<organism evidence="5 6">
    <name type="scientific">Nocardiopsis flavescens</name>
    <dbReference type="NCBI Taxonomy" id="758803"/>
    <lineage>
        <taxon>Bacteria</taxon>
        <taxon>Bacillati</taxon>
        <taxon>Actinomycetota</taxon>
        <taxon>Actinomycetes</taxon>
        <taxon>Streptosporangiales</taxon>
        <taxon>Nocardiopsidaceae</taxon>
        <taxon>Nocardiopsis</taxon>
    </lineage>
</organism>
<evidence type="ECO:0000313" key="5">
    <source>
        <dbReference type="EMBL" id="SHJ31403.1"/>
    </source>
</evidence>
<dbReference type="AlphaFoldDB" id="A0A1M6IAG2"/>
<keyword evidence="2 5" id="KW-0238">DNA-binding</keyword>
<dbReference type="Gene3D" id="1.20.120.530">
    <property type="entry name" value="GntR ligand-binding domain-like"/>
    <property type="match status" value="1"/>
</dbReference>
<dbReference type="SUPFAM" id="SSF48008">
    <property type="entry name" value="GntR ligand-binding domain-like"/>
    <property type="match status" value="1"/>
</dbReference>
<dbReference type="InterPro" id="IPR000524">
    <property type="entry name" value="Tscrpt_reg_HTH_GntR"/>
</dbReference>
<dbReference type="OrthoDB" id="4164516at2"/>
<dbReference type="RefSeq" id="WP_073378433.1">
    <property type="nucleotide sequence ID" value="NZ_FQZK01000005.1"/>
</dbReference>